<gene>
    <name evidence="1" type="ORF">NQ318_013653</name>
</gene>
<dbReference type="Proteomes" id="UP001162162">
    <property type="component" value="Unassembled WGS sequence"/>
</dbReference>
<accession>A0AAV8Y277</accession>
<name>A0AAV8Y277_9CUCU</name>
<reference evidence="1" key="1">
    <citation type="journal article" date="2023" name="Insect Mol. Biol.">
        <title>Genome sequencing provides insights into the evolution of gene families encoding plant cell wall-degrading enzymes in longhorned beetles.</title>
        <authorList>
            <person name="Shin N.R."/>
            <person name="Okamura Y."/>
            <person name="Kirsch R."/>
            <person name="Pauchet Y."/>
        </authorList>
    </citation>
    <scope>NUCLEOTIDE SEQUENCE</scope>
    <source>
        <strain evidence="1">AMC_N1</strain>
    </source>
</reference>
<evidence type="ECO:0000313" key="1">
    <source>
        <dbReference type="EMBL" id="KAJ8945203.1"/>
    </source>
</evidence>
<keyword evidence="2" id="KW-1185">Reference proteome</keyword>
<proteinExistence type="predicted"/>
<protein>
    <submittedName>
        <fullName evidence="1">Uncharacterized protein</fullName>
    </submittedName>
</protein>
<dbReference type="AlphaFoldDB" id="A0AAV8Y277"/>
<sequence>MNDDMRTDHQPFVKRHLVLPKMTLSVQGPVRLVNVFRPIYVCAMEVKERHRVGRATNRYKVAMGDHAEPFV</sequence>
<evidence type="ECO:0000313" key="2">
    <source>
        <dbReference type="Proteomes" id="UP001162162"/>
    </source>
</evidence>
<dbReference type="EMBL" id="JAPWTK010000226">
    <property type="protein sequence ID" value="KAJ8945203.1"/>
    <property type="molecule type" value="Genomic_DNA"/>
</dbReference>
<comment type="caution">
    <text evidence="1">The sequence shown here is derived from an EMBL/GenBank/DDBJ whole genome shotgun (WGS) entry which is preliminary data.</text>
</comment>
<organism evidence="1 2">
    <name type="scientific">Aromia moschata</name>
    <dbReference type="NCBI Taxonomy" id="1265417"/>
    <lineage>
        <taxon>Eukaryota</taxon>
        <taxon>Metazoa</taxon>
        <taxon>Ecdysozoa</taxon>
        <taxon>Arthropoda</taxon>
        <taxon>Hexapoda</taxon>
        <taxon>Insecta</taxon>
        <taxon>Pterygota</taxon>
        <taxon>Neoptera</taxon>
        <taxon>Endopterygota</taxon>
        <taxon>Coleoptera</taxon>
        <taxon>Polyphaga</taxon>
        <taxon>Cucujiformia</taxon>
        <taxon>Chrysomeloidea</taxon>
        <taxon>Cerambycidae</taxon>
        <taxon>Cerambycinae</taxon>
        <taxon>Callichromatini</taxon>
        <taxon>Aromia</taxon>
    </lineage>
</organism>